<evidence type="ECO:0000313" key="2">
    <source>
        <dbReference type="EMBL" id="QHT20438.1"/>
    </source>
</evidence>
<accession>A0A6C0DVD3</accession>
<evidence type="ECO:0000256" key="1">
    <source>
        <dbReference type="SAM" id="MobiDB-lite"/>
    </source>
</evidence>
<name>A0A6C0DVD3_9ZZZZ</name>
<dbReference type="AlphaFoldDB" id="A0A6C0DVD3"/>
<dbReference type="EMBL" id="MN739677">
    <property type="protein sequence ID" value="QHT20438.1"/>
    <property type="molecule type" value="Genomic_DNA"/>
</dbReference>
<dbReference type="InterPro" id="IPR043918">
    <property type="entry name" value="DUF5760"/>
</dbReference>
<reference evidence="2" key="1">
    <citation type="journal article" date="2020" name="Nature">
        <title>Giant virus diversity and host interactions through global metagenomics.</title>
        <authorList>
            <person name="Schulz F."/>
            <person name="Roux S."/>
            <person name="Paez-Espino D."/>
            <person name="Jungbluth S."/>
            <person name="Walsh D.A."/>
            <person name="Denef V.J."/>
            <person name="McMahon K.D."/>
            <person name="Konstantinidis K.T."/>
            <person name="Eloe-Fadrosh E.A."/>
            <person name="Kyrpides N.C."/>
            <person name="Woyke T."/>
        </authorList>
    </citation>
    <scope>NUCLEOTIDE SEQUENCE</scope>
    <source>
        <strain evidence="2">GVMAG-M-3300023174-60</strain>
    </source>
</reference>
<proteinExistence type="predicted"/>
<feature type="region of interest" description="Disordered" evidence="1">
    <location>
        <begin position="1"/>
        <end position="20"/>
    </location>
</feature>
<organism evidence="2">
    <name type="scientific">viral metagenome</name>
    <dbReference type="NCBI Taxonomy" id="1070528"/>
    <lineage>
        <taxon>unclassified sequences</taxon>
        <taxon>metagenomes</taxon>
        <taxon>organismal metagenomes</taxon>
    </lineage>
</organism>
<sequence length="134" mass="15277">MSAAPENTEGTITTPQENEMSTLTHSIIEWRRLRELCDDAKQGLRENSKKMKALEEVILRVMKNHNIGALDLKSSGGRVLYKKQKRQAGLGQKNMVKLMTEGLKSEEQATALMKYIQEHREVVTKESIAYEKTE</sequence>
<dbReference type="Pfam" id="PF19064">
    <property type="entry name" value="DUF5760"/>
    <property type="match status" value="1"/>
</dbReference>
<feature type="compositionally biased region" description="Polar residues" evidence="1">
    <location>
        <begin position="8"/>
        <end position="20"/>
    </location>
</feature>
<protein>
    <submittedName>
        <fullName evidence="2">Uncharacterized protein</fullName>
    </submittedName>
</protein>